<feature type="transmembrane region" description="Helical" evidence="6">
    <location>
        <begin position="444"/>
        <end position="468"/>
    </location>
</feature>
<feature type="transmembrane region" description="Helical" evidence="6">
    <location>
        <begin position="86"/>
        <end position="108"/>
    </location>
</feature>
<keyword evidence="3 6" id="KW-0812">Transmembrane</keyword>
<dbReference type="NCBIfam" id="TIGR00360">
    <property type="entry name" value="ComEC_N-term"/>
    <property type="match status" value="1"/>
</dbReference>
<dbReference type="PANTHER" id="PTHR30619:SF1">
    <property type="entry name" value="RECOMBINATION PROTEIN 2"/>
    <property type="match status" value="1"/>
</dbReference>
<evidence type="ECO:0000256" key="1">
    <source>
        <dbReference type="ARBA" id="ARBA00004651"/>
    </source>
</evidence>
<dbReference type="EMBL" id="BAIQ01000027">
    <property type="protein sequence ID" value="GAE16093.1"/>
    <property type="molecule type" value="Genomic_DNA"/>
</dbReference>
<feature type="transmembrane region" description="Helical" evidence="6">
    <location>
        <begin position="417"/>
        <end position="437"/>
    </location>
</feature>
<feature type="transmembrane region" description="Helical" evidence="6">
    <location>
        <begin position="284"/>
        <end position="303"/>
    </location>
</feature>
<dbReference type="InterPro" id="IPR052159">
    <property type="entry name" value="Competence_DNA_uptake"/>
</dbReference>
<feature type="transmembrane region" description="Helical" evidence="6">
    <location>
        <begin position="59"/>
        <end position="79"/>
    </location>
</feature>
<sequence length="721" mass="80931">MERNDAGKEFLKALCINNGFEAIMLPTASLHRYPYVRLLAPWIAGIFCGDRFFDRPTGLSLPVFLFVLFAVLSVGCHFLKRHTLRWCFGLSVTMLCFAGGWIAITLSLRQSVYAFPEGETAYHLSLSDKPERKAKSFLCRVDVRSYRDSLSVRPVSRRAIVYFQADSAAAALREGDELLVFARISPPANRNNFDEFDYARFLLRKGTAGTGYAASGKWTKLPMRRPPGWHGLAGNYRGQLLDIYRSLGFDGDELAVLSALTVGDKRELSEDIRESYSVAGVSHVLALSGLHIGLLTGLLLFILKPLTRRSRTGRVAGAVLLTAVLWLFAFVTGFAPSVVRSVCMFSIWISGSLLARKSLSVNTLAATAFAMLLYRPSWLFDVGFQLSFLAVASILLLHPVIYPLVSLKGRTGTYIGGLMSVSVAAQVGTAPLVWVYFSRFPVHFLLTNLVVLPLVTIILYAAVLMLALTPFPAAQAVAALPVRLLLKTLNGFVQWAEQLPYASVDHIRFSPAEALIAYLFLMFLLCFAHMRRARYLQACLFCLLSLAAFRAITDWRHRPQRSIVFYNLPNCPVVHCVEGDGRSWLSYADSVPDTESLRRTAGRFWQRSRLNEPKHVIADHREGNFFIRQRLLTFYDCRVCIVADNRWRGKTARGPLPVRYLYLCRGYGGRLQELVPLFAPSCVVMDASLSDRRRRLFEKECEQLGIRFISLPDKGSVRFLL</sequence>
<feature type="transmembrane region" description="Helical" evidence="6">
    <location>
        <begin position="535"/>
        <end position="552"/>
    </location>
</feature>
<dbReference type="Proteomes" id="UP000018861">
    <property type="component" value="Unassembled WGS sequence"/>
</dbReference>
<keyword evidence="5 6" id="KW-0472">Membrane</keyword>
<dbReference type="Pfam" id="PF03772">
    <property type="entry name" value="Competence"/>
    <property type="match status" value="1"/>
</dbReference>
<keyword evidence="2" id="KW-1003">Cell membrane</keyword>
<reference evidence="9 10" key="1">
    <citation type="journal article" date="2014" name="Genome Announc.">
        <title>Draft Genome Sequences of Three Strains of Bacteroides pyogenes Isolated from a Cat and Swine.</title>
        <authorList>
            <person name="Sakamoto M."/>
            <person name="Oshima K."/>
            <person name="Suda W."/>
            <person name="Kitamura K."/>
            <person name="Iida T."/>
            <person name="Hattori M."/>
            <person name="Ohkuma M."/>
        </authorList>
    </citation>
    <scope>NUCLEOTIDE SEQUENCE [LARGE SCALE GENOMIC DNA]</scope>
    <source>
        <strain evidence="9 10">JCM 6292</strain>
    </source>
</reference>
<evidence type="ECO:0000256" key="3">
    <source>
        <dbReference type="ARBA" id="ARBA00022692"/>
    </source>
</evidence>
<protein>
    <submittedName>
        <fullName evidence="9">DNA internalization-related competence protein ComEC/Rec2</fullName>
    </submittedName>
</protein>
<dbReference type="Pfam" id="PF13567">
    <property type="entry name" value="DUF4131"/>
    <property type="match status" value="1"/>
</dbReference>
<feature type="transmembrane region" description="Helical" evidence="6">
    <location>
        <begin position="386"/>
        <end position="405"/>
    </location>
</feature>
<dbReference type="GO" id="GO:0005886">
    <property type="term" value="C:plasma membrane"/>
    <property type="evidence" value="ECO:0007669"/>
    <property type="project" value="UniProtKB-SubCell"/>
</dbReference>
<evidence type="ECO:0000256" key="5">
    <source>
        <dbReference type="ARBA" id="ARBA00023136"/>
    </source>
</evidence>
<keyword evidence="4 6" id="KW-1133">Transmembrane helix</keyword>
<accession>W4P9L6</accession>
<comment type="subcellular location">
    <subcellularLocation>
        <location evidence="1">Cell membrane</location>
        <topology evidence="1">Multi-pass membrane protein</topology>
    </subcellularLocation>
</comment>
<dbReference type="InterPro" id="IPR004477">
    <property type="entry name" value="ComEC_N"/>
</dbReference>
<proteinExistence type="predicted"/>
<feature type="domain" description="ComEC/Rec2-related protein" evidence="7">
    <location>
        <begin position="260"/>
        <end position="529"/>
    </location>
</feature>
<evidence type="ECO:0000313" key="10">
    <source>
        <dbReference type="Proteomes" id="UP000018861"/>
    </source>
</evidence>
<feature type="domain" description="DUF4131" evidence="8">
    <location>
        <begin position="58"/>
        <end position="217"/>
    </location>
</feature>
<feature type="transmembrane region" description="Helical" evidence="6">
    <location>
        <begin position="509"/>
        <end position="528"/>
    </location>
</feature>
<dbReference type="PANTHER" id="PTHR30619">
    <property type="entry name" value="DNA INTERNALIZATION/COMPETENCE PROTEIN COMEC/REC2"/>
    <property type="match status" value="1"/>
</dbReference>
<evidence type="ECO:0000256" key="6">
    <source>
        <dbReference type="SAM" id="Phobius"/>
    </source>
</evidence>
<evidence type="ECO:0000259" key="7">
    <source>
        <dbReference type="Pfam" id="PF03772"/>
    </source>
</evidence>
<feature type="transmembrane region" description="Helical" evidence="6">
    <location>
        <begin position="315"/>
        <end position="335"/>
    </location>
</feature>
<comment type="caution">
    <text evidence="9">The sequence shown here is derived from an EMBL/GenBank/DDBJ whole genome shotgun (WGS) entry which is preliminary data.</text>
</comment>
<dbReference type="AlphaFoldDB" id="W4P9L6"/>
<gene>
    <name evidence="9" type="ORF">JCM6292_2477</name>
</gene>
<dbReference type="InterPro" id="IPR025405">
    <property type="entry name" value="DUF4131"/>
</dbReference>
<feature type="transmembrane region" description="Helical" evidence="6">
    <location>
        <begin position="355"/>
        <end position="374"/>
    </location>
</feature>
<organism evidence="9 10">
    <name type="scientific">Bacteroides pyogenes JCM 6292</name>
    <dbReference type="NCBI Taxonomy" id="1235809"/>
    <lineage>
        <taxon>Bacteria</taxon>
        <taxon>Pseudomonadati</taxon>
        <taxon>Bacteroidota</taxon>
        <taxon>Bacteroidia</taxon>
        <taxon>Bacteroidales</taxon>
        <taxon>Bacteroidaceae</taxon>
        <taxon>Bacteroides</taxon>
    </lineage>
</organism>
<evidence type="ECO:0000259" key="8">
    <source>
        <dbReference type="Pfam" id="PF13567"/>
    </source>
</evidence>
<evidence type="ECO:0000313" key="9">
    <source>
        <dbReference type="EMBL" id="GAE16093.1"/>
    </source>
</evidence>
<evidence type="ECO:0000256" key="2">
    <source>
        <dbReference type="ARBA" id="ARBA00022475"/>
    </source>
</evidence>
<evidence type="ECO:0000256" key="4">
    <source>
        <dbReference type="ARBA" id="ARBA00022989"/>
    </source>
</evidence>
<name>W4P9L6_9BACE</name>